<keyword evidence="4" id="KW-0812">Transmembrane</keyword>
<evidence type="ECO:0000256" key="1">
    <source>
        <dbReference type="ARBA" id="ARBA00022729"/>
    </source>
</evidence>
<evidence type="ECO:0000256" key="2">
    <source>
        <dbReference type="ARBA" id="ARBA00022801"/>
    </source>
</evidence>
<dbReference type="Gene3D" id="3.40.50.1820">
    <property type="entry name" value="alpha/beta hydrolase"/>
    <property type="match status" value="1"/>
</dbReference>
<dbReference type="Pfam" id="PF00326">
    <property type="entry name" value="Peptidase_S9"/>
    <property type="match status" value="1"/>
</dbReference>
<comment type="caution">
    <text evidence="6">The sequence shown here is derived from an EMBL/GenBank/DDBJ whole genome shotgun (WGS) entry which is preliminary data.</text>
</comment>
<reference evidence="6" key="1">
    <citation type="submission" date="2019-11" db="EMBL/GenBank/DDBJ databases">
        <title>Leishmania tarentolae CDS.</title>
        <authorList>
            <person name="Goto Y."/>
            <person name="Yamagishi J."/>
        </authorList>
    </citation>
    <scope>NUCLEOTIDE SEQUENCE [LARGE SCALE GENOMIC DNA]</scope>
    <source>
        <strain evidence="6">Parrot Tar II</strain>
    </source>
</reference>
<protein>
    <recommendedName>
        <fullName evidence="5">Peptidase S9 prolyl oligopeptidase catalytic domain-containing protein</fullName>
    </recommendedName>
</protein>
<feature type="region of interest" description="Disordered" evidence="3">
    <location>
        <begin position="451"/>
        <end position="474"/>
    </location>
</feature>
<evidence type="ECO:0000256" key="3">
    <source>
        <dbReference type="SAM" id="MobiDB-lite"/>
    </source>
</evidence>
<dbReference type="GO" id="GO:0006508">
    <property type="term" value="P:proteolysis"/>
    <property type="evidence" value="ECO:0007669"/>
    <property type="project" value="InterPro"/>
</dbReference>
<keyword evidence="2" id="KW-0378">Hydrolase</keyword>
<dbReference type="InterPro" id="IPR050955">
    <property type="entry name" value="Plant_Biomass_Hydrol_Est"/>
</dbReference>
<dbReference type="EMBL" id="BLBS01000057">
    <property type="protein sequence ID" value="GET93562.1"/>
    <property type="molecule type" value="Genomic_DNA"/>
</dbReference>
<feature type="region of interest" description="Disordered" evidence="3">
    <location>
        <begin position="489"/>
        <end position="521"/>
    </location>
</feature>
<proteinExistence type="predicted"/>
<keyword evidence="4" id="KW-0472">Membrane</keyword>
<dbReference type="SUPFAM" id="SSF53474">
    <property type="entry name" value="alpha/beta-Hydrolases"/>
    <property type="match status" value="1"/>
</dbReference>
<feature type="transmembrane region" description="Helical" evidence="4">
    <location>
        <begin position="40"/>
        <end position="58"/>
    </location>
</feature>
<keyword evidence="7" id="KW-1185">Reference proteome</keyword>
<dbReference type="AlphaFoldDB" id="A0A640KVJ5"/>
<feature type="compositionally biased region" description="Basic and acidic residues" evidence="3">
    <location>
        <begin position="489"/>
        <end position="505"/>
    </location>
</feature>
<feature type="compositionally biased region" description="Basic residues" evidence="3">
    <location>
        <begin position="506"/>
        <end position="521"/>
    </location>
</feature>
<evidence type="ECO:0000313" key="7">
    <source>
        <dbReference type="Proteomes" id="UP000419144"/>
    </source>
</evidence>
<dbReference type="InterPro" id="IPR001375">
    <property type="entry name" value="Peptidase_S9_cat"/>
</dbReference>
<sequence length="585" mass="64733">MLAEEAVLDDACEASSEEVCLLNDVAAAPPQKGSESRAKWVGGVTLVGVFFLLVTLYLCKNFYTVLVPQEHPISVIPPLRDESDSVELIRELNDNGSKIHLSSLLPRVDDGCALDVPALPKGKQTVVTFRTDESTEREAVVYVPKSYPTAVNATAPKQVALMLLFHGLNDNCKDFLVNTRFIPYAERDGFVIASVCGSQGFLGTGWNAGMCCGFLGDKPNDVALAKQVVAELSQVLCIDKTRVMAVGFSNGAMLSEVLACEAPETFRVVASVGGVVEMRPGNDAALTACTAAVQNASSTMRSSVLMVHGTADLMVPWNGSDLLGFPSVLKNLEGWRERNQCTEETNTTISTDVYVNTIYAHCSVTKHAVSLPTSDHESVETATRAQGDASGIFDAMENTTGDVPSAVEDVAVCGGERHGSRIHAKDHRIRRESRWNKAQLKRKHRFCHACSDKRDHTNPEHAKVHEKQDNRKARHREDHRWINHEADRVHPHSDLQRQERLSPDGHHKHVHVKHRRQYHRSHAAVPTEDCEVQAHPDTLSHVQDGTSQVELVRVIGGHHRWPHDKNFSTTDYIYDFGIRIFGRYN</sequence>
<dbReference type="InterPro" id="IPR029058">
    <property type="entry name" value="AB_hydrolase_fold"/>
</dbReference>
<dbReference type="Proteomes" id="UP000419144">
    <property type="component" value="Unassembled WGS sequence"/>
</dbReference>
<dbReference type="VEuPathDB" id="TriTrypDB:LtaPh_3647600"/>
<keyword evidence="4" id="KW-1133">Transmembrane helix</keyword>
<feature type="domain" description="Peptidase S9 prolyl oligopeptidase catalytic" evidence="5">
    <location>
        <begin position="227"/>
        <end position="279"/>
    </location>
</feature>
<dbReference type="PANTHER" id="PTHR43037">
    <property type="entry name" value="UNNAMED PRODUCT-RELATED"/>
    <property type="match status" value="1"/>
</dbReference>
<keyword evidence="1" id="KW-0732">Signal</keyword>
<evidence type="ECO:0000313" key="6">
    <source>
        <dbReference type="EMBL" id="GET93562.1"/>
    </source>
</evidence>
<organism evidence="6 7">
    <name type="scientific">Leishmania tarentolae</name>
    <name type="common">Sauroleishmania tarentolae</name>
    <dbReference type="NCBI Taxonomy" id="5689"/>
    <lineage>
        <taxon>Eukaryota</taxon>
        <taxon>Discoba</taxon>
        <taxon>Euglenozoa</taxon>
        <taxon>Kinetoplastea</taxon>
        <taxon>Metakinetoplastina</taxon>
        <taxon>Trypanosomatida</taxon>
        <taxon>Trypanosomatidae</taxon>
        <taxon>Leishmaniinae</taxon>
        <taxon>Leishmania</taxon>
        <taxon>lizard Leishmania</taxon>
    </lineage>
</organism>
<accession>A0A640KVJ5</accession>
<name>A0A640KVJ5_LEITA</name>
<evidence type="ECO:0000259" key="5">
    <source>
        <dbReference type="Pfam" id="PF00326"/>
    </source>
</evidence>
<dbReference type="GO" id="GO:0008236">
    <property type="term" value="F:serine-type peptidase activity"/>
    <property type="evidence" value="ECO:0007669"/>
    <property type="project" value="InterPro"/>
</dbReference>
<evidence type="ECO:0000256" key="4">
    <source>
        <dbReference type="SAM" id="Phobius"/>
    </source>
</evidence>
<gene>
    <name evidence="6" type="ORF">LtaPh_3647600</name>
</gene>
<dbReference type="OrthoDB" id="424610at2759"/>
<dbReference type="PANTHER" id="PTHR43037:SF5">
    <property type="entry name" value="FERULOYL ESTERASE"/>
    <property type="match status" value="1"/>
</dbReference>